<evidence type="ECO:0000256" key="1">
    <source>
        <dbReference type="ARBA" id="ARBA00012552"/>
    </source>
</evidence>
<dbReference type="GO" id="GO:0005524">
    <property type="term" value="F:ATP binding"/>
    <property type="evidence" value="ECO:0007669"/>
    <property type="project" value="UniProtKB-KW"/>
</dbReference>
<dbReference type="GO" id="GO:0003724">
    <property type="term" value="F:RNA helicase activity"/>
    <property type="evidence" value="ECO:0007669"/>
    <property type="project" value="UniProtKB-EC"/>
</dbReference>
<dbReference type="InterPro" id="IPR027417">
    <property type="entry name" value="P-loop_NTPase"/>
</dbReference>
<dbReference type="AlphaFoldDB" id="A0A9K3JPG5"/>
<keyword evidence="4 8" id="KW-0347">Helicase</keyword>
<evidence type="ECO:0000313" key="8">
    <source>
        <dbReference type="EMBL" id="KAF5818954.1"/>
    </source>
</evidence>
<keyword evidence="3 8" id="KW-0378">Hydrolase</keyword>
<keyword evidence="9" id="KW-1185">Reference proteome</keyword>
<accession>A0A9K3JPG5</accession>
<dbReference type="EMBL" id="MNCJ02000317">
    <property type="protein sequence ID" value="KAF5818954.1"/>
    <property type="molecule type" value="Genomic_DNA"/>
</dbReference>
<dbReference type="InterPro" id="IPR050547">
    <property type="entry name" value="DEAD_box_RNA_helicases"/>
</dbReference>
<name>A0A9K3JPG5_HELAN</name>
<keyword evidence="5" id="KW-0067">ATP-binding</keyword>
<evidence type="ECO:0000313" key="9">
    <source>
        <dbReference type="Proteomes" id="UP000215914"/>
    </source>
</evidence>
<dbReference type="Proteomes" id="UP000215914">
    <property type="component" value="Unassembled WGS sequence"/>
</dbReference>
<comment type="catalytic activity">
    <reaction evidence="6">
        <text>ATP + H2O = ADP + phosphate + H(+)</text>
        <dbReference type="Rhea" id="RHEA:13065"/>
        <dbReference type="ChEBI" id="CHEBI:15377"/>
        <dbReference type="ChEBI" id="CHEBI:15378"/>
        <dbReference type="ChEBI" id="CHEBI:30616"/>
        <dbReference type="ChEBI" id="CHEBI:43474"/>
        <dbReference type="ChEBI" id="CHEBI:456216"/>
        <dbReference type="EC" id="3.6.4.13"/>
    </reaction>
</comment>
<feature type="domain" description="Helicase ATP-binding" evidence="7">
    <location>
        <begin position="1"/>
        <end position="80"/>
    </location>
</feature>
<organism evidence="8 9">
    <name type="scientific">Helianthus annuus</name>
    <name type="common">Common sunflower</name>
    <dbReference type="NCBI Taxonomy" id="4232"/>
    <lineage>
        <taxon>Eukaryota</taxon>
        <taxon>Viridiplantae</taxon>
        <taxon>Streptophyta</taxon>
        <taxon>Embryophyta</taxon>
        <taxon>Tracheophyta</taxon>
        <taxon>Spermatophyta</taxon>
        <taxon>Magnoliopsida</taxon>
        <taxon>eudicotyledons</taxon>
        <taxon>Gunneridae</taxon>
        <taxon>Pentapetalae</taxon>
        <taxon>asterids</taxon>
        <taxon>campanulids</taxon>
        <taxon>Asterales</taxon>
        <taxon>Asteraceae</taxon>
        <taxon>Asteroideae</taxon>
        <taxon>Heliantheae alliance</taxon>
        <taxon>Heliantheae</taxon>
        <taxon>Helianthus</taxon>
    </lineage>
</organism>
<dbReference type="InterPro" id="IPR011545">
    <property type="entry name" value="DEAD/DEAH_box_helicase_dom"/>
</dbReference>
<dbReference type="SUPFAM" id="SSF52540">
    <property type="entry name" value="P-loop containing nucleoside triphosphate hydrolases"/>
    <property type="match status" value="1"/>
</dbReference>
<dbReference type="PANTHER" id="PTHR47963">
    <property type="entry name" value="DEAD-BOX ATP-DEPENDENT RNA HELICASE 47, MITOCHONDRIAL"/>
    <property type="match status" value="1"/>
</dbReference>
<dbReference type="GO" id="GO:0003676">
    <property type="term" value="F:nucleic acid binding"/>
    <property type="evidence" value="ECO:0007669"/>
    <property type="project" value="InterPro"/>
</dbReference>
<reference evidence="8" key="2">
    <citation type="submission" date="2020-06" db="EMBL/GenBank/DDBJ databases">
        <title>Helianthus annuus Genome sequencing and assembly Release 2.</title>
        <authorList>
            <person name="Gouzy J."/>
            <person name="Langlade N."/>
            <person name="Munos S."/>
        </authorList>
    </citation>
    <scope>NUCLEOTIDE SEQUENCE</scope>
    <source>
        <tissue evidence="8">Leaves</tissue>
    </source>
</reference>
<proteinExistence type="predicted"/>
<sequence length="80" mass="9097">MQIVREIEKLLGPENKKFVQQLVGGANRSRQEEALRKNKPVIVVGTPRRIAEISVAGKLHTHGCRYIVLDEIDQLLSFNF</sequence>
<reference evidence="8" key="1">
    <citation type="journal article" date="2017" name="Nature">
        <title>The sunflower genome provides insights into oil metabolism, flowering and Asterid evolution.</title>
        <authorList>
            <person name="Badouin H."/>
            <person name="Gouzy J."/>
            <person name="Grassa C.J."/>
            <person name="Murat F."/>
            <person name="Staton S.E."/>
            <person name="Cottret L."/>
            <person name="Lelandais-Briere C."/>
            <person name="Owens G.L."/>
            <person name="Carrere S."/>
            <person name="Mayjonade B."/>
            <person name="Legrand L."/>
            <person name="Gill N."/>
            <person name="Kane N.C."/>
            <person name="Bowers J.E."/>
            <person name="Hubner S."/>
            <person name="Bellec A."/>
            <person name="Berard A."/>
            <person name="Berges H."/>
            <person name="Blanchet N."/>
            <person name="Boniface M.C."/>
            <person name="Brunel D."/>
            <person name="Catrice O."/>
            <person name="Chaidir N."/>
            <person name="Claudel C."/>
            <person name="Donnadieu C."/>
            <person name="Faraut T."/>
            <person name="Fievet G."/>
            <person name="Helmstetter N."/>
            <person name="King M."/>
            <person name="Knapp S.J."/>
            <person name="Lai Z."/>
            <person name="Le Paslier M.C."/>
            <person name="Lippi Y."/>
            <person name="Lorenzon L."/>
            <person name="Mandel J.R."/>
            <person name="Marage G."/>
            <person name="Marchand G."/>
            <person name="Marquand E."/>
            <person name="Bret-Mestries E."/>
            <person name="Morien E."/>
            <person name="Nambeesan S."/>
            <person name="Nguyen T."/>
            <person name="Pegot-Espagnet P."/>
            <person name="Pouilly N."/>
            <person name="Raftis F."/>
            <person name="Sallet E."/>
            <person name="Schiex T."/>
            <person name="Thomas J."/>
            <person name="Vandecasteele C."/>
            <person name="Vares D."/>
            <person name="Vear F."/>
            <person name="Vautrin S."/>
            <person name="Crespi M."/>
            <person name="Mangin B."/>
            <person name="Burke J.M."/>
            <person name="Salse J."/>
            <person name="Munos S."/>
            <person name="Vincourt P."/>
            <person name="Rieseberg L.H."/>
            <person name="Langlade N.B."/>
        </authorList>
    </citation>
    <scope>NUCLEOTIDE SEQUENCE</scope>
    <source>
        <tissue evidence="8">Leaves</tissue>
    </source>
</reference>
<evidence type="ECO:0000256" key="5">
    <source>
        <dbReference type="ARBA" id="ARBA00022840"/>
    </source>
</evidence>
<dbReference type="GO" id="GO:0016787">
    <property type="term" value="F:hydrolase activity"/>
    <property type="evidence" value="ECO:0007669"/>
    <property type="project" value="UniProtKB-KW"/>
</dbReference>
<dbReference type="Gene3D" id="3.40.50.300">
    <property type="entry name" value="P-loop containing nucleotide triphosphate hydrolases"/>
    <property type="match status" value="1"/>
</dbReference>
<evidence type="ECO:0000256" key="3">
    <source>
        <dbReference type="ARBA" id="ARBA00022801"/>
    </source>
</evidence>
<dbReference type="Gramene" id="mRNA:HanXRQr2_Chr02g0072111">
    <property type="protein sequence ID" value="CDS:HanXRQr2_Chr02g0072111.1"/>
    <property type="gene ID" value="HanXRQr2_Chr02g0072111"/>
</dbReference>
<gene>
    <name evidence="8" type="ORF">HanXRQr2_Chr02g0072111</name>
</gene>
<evidence type="ECO:0000256" key="4">
    <source>
        <dbReference type="ARBA" id="ARBA00022806"/>
    </source>
</evidence>
<comment type="caution">
    <text evidence="8">The sequence shown here is derived from an EMBL/GenBank/DDBJ whole genome shotgun (WGS) entry which is preliminary data.</text>
</comment>
<dbReference type="InterPro" id="IPR014001">
    <property type="entry name" value="Helicase_ATP-bd"/>
</dbReference>
<keyword evidence="2" id="KW-0547">Nucleotide-binding</keyword>
<dbReference type="EC" id="3.6.4.13" evidence="1"/>
<evidence type="ECO:0000256" key="2">
    <source>
        <dbReference type="ARBA" id="ARBA00022741"/>
    </source>
</evidence>
<dbReference type="Pfam" id="PF00270">
    <property type="entry name" value="DEAD"/>
    <property type="match status" value="1"/>
</dbReference>
<dbReference type="PROSITE" id="PS51192">
    <property type="entry name" value="HELICASE_ATP_BIND_1"/>
    <property type="match status" value="1"/>
</dbReference>
<protein>
    <recommendedName>
        <fullName evidence="1">RNA helicase</fullName>
        <ecNumber evidence="1">3.6.4.13</ecNumber>
    </recommendedName>
</protein>
<dbReference type="PANTHER" id="PTHR47963:SF3">
    <property type="entry name" value="DEAD-BOX ATP-DEPENDENT RNA HELICASE 47, MITOCHONDRIAL"/>
    <property type="match status" value="1"/>
</dbReference>
<evidence type="ECO:0000259" key="7">
    <source>
        <dbReference type="PROSITE" id="PS51192"/>
    </source>
</evidence>
<evidence type="ECO:0000256" key="6">
    <source>
        <dbReference type="ARBA" id="ARBA00047984"/>
    </source>
</evidence>